<keyword evidence="2 5" id="KW-0863">Zinc-finger</keyword>
<evidence type="ECO:0000313" key="8">
    <source>
        <dbReference type="Proteomes" id="UP001186944"/>
    </source>
</evidence>
<dbReference type="PROSITE" id="PS50950">
    <property type="entry name" value="ZF_THAP"/>
    <property type="match status" value="1"/>
</dbReference>
<proteinExistence type="predicted"/>
<dbReference type="PANTHER" id="PTHR31751">
    <property type="entry name" value="SI:CH211-108C17.2-RELATED-RELATED"/>
    <property type="match status" value="1"/>
</dbReference>
<keyword evidence="4 5" id="KW-0238">DNA-binding</keyword>
<accession>A0AA88XPE7</accession>
<dbReference type="InterPro" id="IPR038441">
    <property type="entry name" value="THAP_Znf_sf"/>
</dbReference>
<sequence>MAEPDGSVHVSADKQCSKKRSGKFCCAGGCTNTHLDGVSLHAFPSELKRPAIRKKWIKFIRDEQVNFTAPTRSQYICERHFTPECYPRKYALLESMGKKEEIKRKDLNADAVPTIHTLPRKTSKALRFLEQMNVKAITSRTYFNHQQAILYPSILGVWRVYQSKYFQTMRSNNMPICIGGDGRCDTPGHSAKYCSYTILDVNYMVVADIQLIQSNEVKSSCHMEKEGLVRCIGKLKEQGLEVGELVTDRHPQITKFVREEMPNTKHFFDVWHVSKGLKKKLVKISSLKDCASLQPWIQSITNHLYWVPVSTPSGEEDVIVEKWLSLLNHITNKHDHSGPKFPKCLHGPIPDDRQRQWLDPSSKVFVELEKCIGSTRVKNDIKKLSPGPQTAALEGFHSVLNHFAPKMIGFSYEGMLSRLILAALHFNENMQRPQAETKEGKKRFSVVFPKVKAGDYSLKEVKVPCTYDYVRTLKAETLKVAAKTGDDVVEMPKVPAPLSSSFIHPDKSMAISSFQSRYTCKLFV</sequence>
<dbReference type="EMBL" id="VSWD01000010">
    <property type="protein sequence ID" value="KAK3089313.1"/>
    <property type="molecule type" value="Genomic_DNA"/>
</dbReference>
<dbReference type="Pfam" id="PF20700">
    <property type="entry name" value="Mutator"/>
    <property type="match status" value="1"/>
</dbReference>
<dbReference type="AlphaFoldDB" id="A0AA88XPE7"/>
<comment type="caution">
    <text evidence="7">The sequence shown here is derived from an EMBL/GenBank/DDBJ whole genome shotgun (WGS) entry which is preliminary data.</text>
</comment>
<dbReference type="Pfam" id="PF05485">
    <property type="entry name" value="THAP"/>
    <property type="match status" value="1"/>
</dbReference>
<dbReference type="Proteomes" id="UP001186944">
    <property type="component" value="Unassembled WGS sequence"/>
</dbReference>
<name>A0AA88XPE7_PINIB</name>
<dbReference type="SMART" id="SM00980">
    <property type="entry name" value="THAP"/>
    <property type="match status" value="1"/>
</dbReference>
<dbReference type="Gene3D" id="6.20.210.20">
    <property type="entry name" value="THAP domain"/>
    <property type="match status" value="1"/>
</dbReference>
<dbReference type="InterPro" id="IPR006612">
    <property type="entry name" value="THAP_Znf"/>
</dbReference>
<gene>
    <name evidence="7" type="ORF">FSP39_002623</name>
</gene>
<evidence type="ECO:0000259" key="6">
    <source>
        <dbReference type="PROSITE" id="PS50950"/>
    </source>
</evidence>
<evidence type="ECO:0000256" key="4">
    <source>
        <dbReference type="ARBA" id="ARBA00023125"/>
    </source>
</evidence>
<reference evidence="7" key="1">
    <citation type="submission" date="2019-08" db="EMBL/GenBank/DDBJ databases">
        <title>The improved chromosome-level genome for the pearl oyster Pinctada fucata martensii using PacBio sequencing and Hi-C.</title>
        <authorList>
            <person name="Zheng Z."/>
        </authorList>
    </citation>
    <scope>NUCLEOTIDE SEQUENCE</scope>
    <source>
        <strain evidence="7">ZZ-2019</strain>
        <tissue evidence="7">Adductor muscle</tissue>
    </source>
</reference>
<evidence type="ECO:0000256" key="5">
    <source>
        <dbReference type="PROSITE-ProRule" id="PRU00309"/>
    </source>
</evidence>
<keyword evidence="1" id="KW-0479">Metal-binding</keyword>
<dbReference type="GO" id="GO:0003677">
    <property type="term" value="F:DNA binding"/>
    <property type="evidence" value="ECO:0007669"/>
    <property type="project" value="UniProtKB-UniRule"/>
</dbReference>
<dbReference type="SUPFAM" id="SSF57716">
    <property type="entry name" value="Glucocorticoid receptor-like (DNA-binding domain)"/>
    <property type="match status" value="1"/>
</dbReference>
<keyword evidence="8" id="KW-1185">Reference proteome</keyword>
<evidence type="ECO:0000256" key="2">
    <source>
        <dbReference type="ARBA" id="ARBA00022771"/>
    </source>
</evidence>
<evidence type="ECO:0000256" key="1">
    <source>
        <dbReference type="ARBA" id="ARBA00022723"/>
    </source>
</evidence>
<organism evidence="7 8">
    <name type="scientific">Pinctada imbricata</name>
    <name type="common">Atlantic pearl-oyster</name>
    <name type="synonym">Pinctada martensii</name>
    <dbReference type="NCBI Taxonomy" id="66713"/>
    <lineage>
        <taxon>Eukaryota</taxon>
        <taxon>Metazoa</taxon>
        <taxon>Spiralia</taxon>
        <taxon>Lophotrochozoa</taxon>
        <taxon>Mollusca</taxon>
        <taxon>Bivalvia</taxon>
        <taxon>Autobranchia</taxon>
        <taxon>Pteriomorphia</taxon>
        <taxon>Pterioida</taxon>
        <taxon>Pterioidea</taxon>
        <taxon>Pteriidae</taxon>
        <taxon>Pinctada</taxon>
    </lineage>
</organism>
<dbReference type="PANTHER" id="PTHR31751:SF42">
    <property type="entry name" value="PROTEIN CBG10204"/>
    <property type="match status" value="1"/>
</dbReference>
<feature type="domain" description="THAP-type" evidence="6">
    <location>
        <begin position="21"/>
        <end position="116"/>
    </location>
</feature>
<evidence type="ECO:0000256" key="3">
    <source>
        <dbReference type="ARBA" id="ARBA00022833"/>
    </source>
</evidence>
<keyword evidence="3" id="KW-0862">Zinc</keyword>
<dbReference type="InterPro" id="IPR049012">
    <property type="entry name" value="Mutator_transp_dom"/>
</dbReference>
<evidence type="ECO:0000313" key="7">
    <source>
        <dbReference type="EMBL" id="KAK3089313.1"/>
    </source>
</evidence>
<dbReference type="SMART" id="SM00692">
    <property type="entry name" value="DM3"/>
    <property type="match status" value="1"/>
</dbReference>
<dbReference type="GO" id="GO:0008270">
    <property type="term" value="F:zinc ion binding"/>
    <property type="evidence" value="ECO:0007669"/>
    <property type="project" value="UniProtKB-KW"/>
</dbReference>
<protein>
    <recommendedName>
        <fullName evidence="6">THAP-type domain-containing protein</fullName>
    </recommendedName>
</protein>